<dbReference type="Proteomes" id="UP001219355">
    <property type="component" value="Chromosome 3"/>
</dbReference>
<evidence type="ECO:0000259" key="1">
    <source>
        <dbReference type="Pfam" id="PF01636"/>
    </source>
</evidence>
<gene>
    <name evidence="2" type="ORF">PRK78_005672</name>
</gene>
<feature type="domain" description="Aminoglycoside phosphotransferase" evidence="1">
    <location>
        <begin position="58"/>
        <end position="313"/>
    </location>
</feature>
<dbReference type="PANTHER" id="PTHR21310:SF37">
    <property type="entry name" value="AMINOGLYCOSIDE PHOSPHOTRANSFERASE DOMAIN-CONTAINING PROTEIN"/>
    <property type="match status" value="1"/>
</dbReference>
<evidence type="ECO:0000313" key="2">
    <source>
        <dbReference type="EMBL" id="WEW60187.1"/>
    </source>
</evidence>
<keyword evidence="3" id="KW-1185">Reference proteome</keyword>
<name>A0AAF0DM68_9EURO</name>
<dbReference type="AlphaFoldDB" id="A0AAF0DM68"/>
<proteinExistence type="predicted"/>
<dbReference type="InterPro" id="IPR002575">
    <property type="entry name" value="Aminoglycoside_PTrfase"/>
</dbReference>
<organism evidence="2 3">
    <name type="scientific">Emydomyces testavorans</name>
    <dbReference type="NCBI Taxonomy" id="2070801"/>
    <lineage>
        <taxon>Eukaryota</taxon>
        <taxon>Fungi</taxon>
        <taxon>Dikarya</taxon>
        <taxon>Ascomycota</taxon>
        <taxon>Pezizomycotina</taxon>
        <taxon>Eurotiomycetes</taxon>
        <taxon>Eurotiomycetidae</taxon>
        <taxon>Onygenales</taxon>
        <taxon>Nannizziopsiaceae</taxon>
        <taxon>Emydomyces</taxon>
    </lineage>
</organism>
<dbReference type="SUPFAM" id="SSF56112">
    <property type="entry name" value="Protein kinase-like (PK-like)"/>
    <property type="match status" value="1"/>
</dbReference>
<protein>
    <recommendedName>
        <fullName evidence="1">Aminoglycoside phosphotransferase domain-containing protein</fullName>
    </recommendedName>
</protein>
<dbReference type="InterPro" id="IPR051678">
    <property type="entry name" value="AGP_Transferase"/>
</dbReference>
<dbReference type="EMBL" id="CP120629">
    <property type="protein sequence ID" value="WEW60187.1"/>
    <property type="molecule type" value="Genomic_DNA"/>
</dbReference>
<dbReference type="Pfam" id="PF01636">
    <property type="entry name" value="APH"/>
    <property type="match status" value="1"/>
</dbReference>
<reference evidence="2" key="1">
    <citation type="submission" date="2023-03" db="EMBL/GenBank/DDBJ databases">
        <title>Emydomyces testavorans Genome Sequence.</title>
        <authorList>
            <person name="Hoyer L."/>
        </authorList>
    </citation>
    <scope>NUCLEOTIDE SEQUENCE</scope>
    <source>
        <strain evidence="2">16-2883</strain>
    </source>
</reference>
<sequence>MEFDHVAEERLDRSFAQWVRKLLATSPEQLAMQLAEAYLGKGRKQACQWKNGAFNVCFRVKSVDSGLEAIVRFSALGRTIFRTEKVENEVTVLRYLRNHIAIPVPEVYGSGKTWAGPYIVMSYIDGTPLADILKVPKAEGRPVLNPQISERGLRSAYYEMAKLLLELSKPEFPKIGALTESSDGHFTVTRRPFTFSMNELSTLGNIPSHAFPESTCTFESARDYFSSLASQHMSHFLLQRNDVCTDEADCRKKYVARCLLRKLIQNMEFEFNRGPFRLFCDDFRPSNVLVNVEKICISAAIDWEFTYVAPAEFSYVAPWWLLLQGPEDWESDLRKFLTRYTPRLHLFLDALRAAESDMIARGTLQDSQRLSQHMEKSMDNGLFWLCLAVRHSQMFDEIYWTFIDEAYYGRFISIEDRVEQHLNGAERDELDKIYQIKMEQAKDGKIDTHYTIDDLVEL</sequence>
<evidence type="ECO:0000313" key="3">
    <source>
        <dbReference type="Proteomes" id="UP001219355"/>
    </source>
</evidence>
<accession>A0AAF0DM68</accession>
<dbReference type="PANTHER" id="PTHR21310">
    <property type="entry name" value="AMINOGLYCOSIDE PHOSPHOTRANSFERASE-RELATED-RELATED"/>
    <property type="match status" value="1"/>
</dbReference>
<dbReference type="InterPro" id="IPR011009">
    <property type="entry name" value="Kinase-like_dom_sf"/>
</dbReference>